<reference evidence="1" key="1">
    <citation type="submission" date="2022-04" db="EMBL/GenBank/DDBJ databases">
        <title>Genome of the entomopathogenic fungus Entomophthora muscae.</title>
        <authorList>
            <person name="Elya C."/>
            <person name="Lovett B.R."/>
            <person name="Lee E."/>
            <person name="Macias A.M."/>
            <person name="Hajek A.E."/>
            <person name="De Bivort B.L."/>
            <person name="Kasson M.T."/>
            <person name="De Fine Licht H.H."/>
            <person name="Stajich J.E."/>
        </authorList>
    </citation>
    <scope>NUCLEOTIDE SEQUENCE</scope>
    <source>
        <strain evidence="1">Berkeley</strain>
    </source>
</reference>
<dbReference type="EMBL" id="QTSX02004450">
    <property type="protein sequence ID" value="KAJ9064575.1"/>
    <property type="molecule type" value="Genomic_DNA"/>
</dbReference>
<protein>
    <submittedName>
        <fullName evidence="1">Uncharacterized protein</fullName>
    </submittedName>
</protein>
<sequence>MRKKAPNFIIKLYNIVSDKASDHIISWTPCLTKVHVHNILEFERSILVGNFKNKDFRSFFRQLALYKFIRTSDGRKTRGKGLDTYCLFHHEFFNPLHPADINMIQRCSNYGYIPVSRRIRAVLSDLPLLATAISCSGIPKLSREHISLSTVGLIYLFYLAL</sequence>
<evidence type="ECO:0000313" key="1">
    <source>
        <dbReference type="EMBL" id="KAJ9064575.1"/>
    </source>
</evidence>
<evidence type="ECO:0000313" key="2">
    <source>
        <dbReference type="Proteomes" id="UP001165960"/>
    </source>
</evidence>
<name>A0ACC2SQH3_9FUNG</name>
<dbReference type="Proteomes" id="UP001165960">
    <property type="component" value="Unassembled WGS sequence"/>
</dbReference>
<keyword evidence="2" id="KW-1185">Reference proteome</keyword>
<accession>A0ACC2SQH3</accession>
<comment type="caution">
    <text evidence="1">The sequence shown here is derived from an EMBL/GenBank/DDBJ whole genome shotgun (WGS) entry which is preliminary data.</text>
</comment>
<organism evidence="1 2">
    <name type="scientific">Entomophthora muscae</name>
    <dbReference type="NCBI Taxonomy" id="34485"/>
    <lineage>
        <taxon>Eukaryota</taxon>
        <taxon>Fungi</taxon>
        <taxon>Fungi incertae sedis</taxon>
        <taxon>Zoopagomycota</taxon>
        <taxon>Entomophthoromycotina</taxon>
        <taxon>Entomophthoromycetes</taxon>
        <taxon>Entomophthorales</taxon>
        <taxon>Entomophthoraceae</taxon>
        <taxon>Entomophthora</taxon>
    </lineage>
</organism>
<proteinExistence type="predicted"/>
<gene>
    <name evidence="1" type="ORF">DSO57_1029133</name>
</gene>